<dbReference type="Proteomes" id="UP000677228">
    <property type="component" value="Unassembled WGS sequence"/>
</dbReference>
<reference evidence="1" key="1">
    <citation type="submission" date="2021-02" db="EMBL/GenBank/DDBJ databases">
        <authorList>
            <person name="Nowell W R."/>
        </authorList>
    </citation>
    <scope>NUCLEOTIDE SEQUENCE</scope>
</reference>
<dbReference type="AlphaFoldDB" id="A0A8S2GA89"/>
<evidence type="ECO:0000313" key="2">
    <source>
        <dbReference type="EMBL" id="CAF4539447.1"/>
    </source>
</evidence>
<comment type="caution">
    <text evidence="1">The sequence shown here is derived from an EMBL/GenBank/DDBJ whole genome shotgun (WGS) entry which is preliminary data.</text>
</comment>
<dbReference type="Proteomes" id="UP000682733">
    <property type="component" value="Unassembled WGS sequence"/>
</dbReference>
<evidence type="ECO:0000313" key="1">
    <source>
        <dbReference type="EMBL" id="CAF1669028.1"/>
    </source>
</evidence>
<accession>A0A8S2GA89</accession>
<protein>
    <submittedName>
        <fullName evidence="1">Uncharacterized protein</fullName>
    </submittedName>
</protein>
<dbReference type="EMBL" id="CAJNOK010073580">
    <property type="protein sequence ID" value="CAF1669028.1"/>
    <property type="molecule type" value="Genomic_DNA"/>
</dbReference>
<gene>
    <name evidence="1" type="ORF">OVA965_LOCUS45628</name>
    <name evidence="2" type="ORF">TMI583_LOCUS49302</name>
</gene>
<name>A0A8S2GA89_9BILA</name>
<organism evidence="1 3">
    <name type="scientific">Didymodactylos carnosus</name>
    <dbReference type="NCBI Taxonomy" id="1234261"/>
    <lineage>
        <taxon>Eukaryota</taxon>
        <taxon>Metazoa</taxon>
        <taxon>Spiralia</taxon>
        <taxon>Gnathifera</taxon>
        <taxon>Rotifera</taxon>
        <taxon>Eurotatoria</taxon>
        <taxon>Bdelloidea</taxon>
        <taxon>Philodinida</taxon>
        <taxon>Philodinidae</taxon>
        <taxon>Didymodactylos</taxon>
    </lineage>
</organism>
<feature type="non-terminal residue" evidence="1">
    <location>
        <position position="83"/>
    </location>
</feature>
<dbReference type="EMBL" id="CAJOBA010106556">
    <property type="protein sequence ID" value="CAF4539447.1"/>
    <property type="molecule type" value="Genomic_DNA"/>
</dbReference>
<evidence type="ECO:0000313" key="3">
    <source>
        <dbReference type="Proteomes" id="UP000677228"/>
    </source>
</evidence>
<proteinExistence type="predicted"/>
<sequence length="83" mass="9778">MIKWFFSSAVSEKDPTYILRAYTSATNFYKTLNKQLAINALDYFEPTVNYATDYKLVRALIDIVAIVTHCKQFEKYRFKGETY</sequence>